<dbReference type="Proteomes" id="UP001234202">
    <property type="component" value="Unassembled WGS sequence"/>
</dbReference>
<comment type="caution">
    <text evidence="1">The sequence shown here is derived from an EMBL/GenBank/DDBJ whole genome shotgun (WGS) entry which is preliminary data.</text>
</comment>
<name>A0ACC2XKT6_9TREE</name>
<reference evidence="1" key="1">
    <citation type="submission" date="2023-04" db="EMBL/GenBank/DDBJ databases">
        <title>Draft Genome sequencing of Naganishia species isolated from polar environments using Oxford Nanopore Technology.</title>
        <authorList>
            <person name="Leo P."/>
            <person name="Venkateswaran K."/>
        </authorList>
    </citation>
    <scope>NUCLEOTIDE SEQUENCE</scope>
    <source>
        <strain evidence="1">DBVPG 5303</strain>
    </source>
</reference>
<organism evidence="1 2">
    <name type="scientific">Naganishia onofrii</name>
    <dbReference type="NCBI Taxonomy" id="1851511"/>
    <lineage>
        <taxon>Eukaryota</taxon>
        <taxon>Fungi</taxon>
        <taxon>Dikarya</taxon>
        <taxon>Basidiomycota</taxon>
        <taxon>Agaricomycotina</taxon>
        <taxon>Tremellomycetes</taxon>
        <taxon>Filobasidiales</taxon>
        <taxon>Filobasidiaceae</taxon>
        <taxon>Naganishia</taxon>
    </lineage>
</organism>
<proteinExistence type="predicted"/>
<keyword evidence="2" id="KW-1185">Reference proteome</keyword>
<accession>A0ACC2XKT6</accession>
<evidence type="ECO:0000313" key="2">
    <source>
        <dbReference type="Proteomes" id="UP001234202"/>
    </source>
</evidence>
<gene>
    <name evidence="1" type="ORF">QFC24_003012</name>
</gene>
<dbReference type="EMBL" id="JASBWV010000009">
    <property type="protein sequence ID" value="KAJ9124645.1"/>
    <property type="molecule type" value="Genomic_DNA"/>
</dbReference>
<evidence type="ECO:0000313" key="1">
    <source>
        <dbReference type="EMBL" id="KAJ9124645.1"/>
    </source>
</evidence>
<sequence length="363" mass="40579">MQHSIIGNNGTVFDYTTATEFSARFQLPSYDSRPGHFKQHHSSVKQWQTYLYFGVPPYVILSRTCQAVHAQPWKTMDNDPKSAEVMGLHDKLTNVTHWSILSDPFYFSILKAALKAFAIFVPLLRMSGYAGLPVSEPEIDNQIKQKGEYTVDMFLPPKPNGRQIQQSLSLRMKTPQDGRSPMLDPMVEGSGVQRSRQDDAIQGGGKRLRPRIRAKFKTTEDPEKTGPWTCCLALSAIDFDARELCATSQVDSPGDSENAPETADHCQHRGEIGNAETDLEMLAVYLSDIIPLSEVPTFLSEFWSTVHAGMEHVSEHLGGTIDALYDKYSDYAVQMMLVHGELDHLRDIASERLSGYSTSTSNT</sequence>
<protein>
    <submittedName>
        <fullName evidence="1">Uncharacterized protein</fullName>
    </submittedName>
</protein>